<dbReference type="RefSeq" id="WP_183588149.1">
    <property type="nucleotide sequence ID" value="NZ_JACHCA010000007.1"/>
</dbReference>
<reference evidence="3 4" key="1">
    <citation type="submission" date="2020-08" db="EMBL/GenBank/DDBJ databases">
        <title>Genomic Encyclopedia of Type Strains, Phase IV (KMG-V): Genome sequencing to study the core and pangenomes of soil and plant-associated prokaryotes.</title>
        <authorList>
            <person name="Whitman W."/>
        </authorList>
    </citation>
    <scope>NUCLEOTIDE SEQUENCE [LARGE SCALE GENOMIC DNA]</scope>
    <source>
        <strain evidence="3 4">MP601</strain>
    </source>
</reference>
<name>A0A841JLJ4_9SPHI</name>
<dbReference type="AlphaFoldDB" id="A0A841JLJ4"/>
<evidence type="ECO:0000259" key="2">
    <source>
        <dbReference type="Pfam" id="PF13320"/>
    </source>
</evidence>
<feature type="domain" description="Glycoside hydrolase 123 catalytic" evidence="2">
    <location>
        <begin position="259"/>
        <end position="512"/>
    </location>
</feature>
<gene>
    <name evidence="3" type="ORF">HDF22_002924</name>
</gene>
<protein>
    <recommendedName>
        <fullName evidence="2">Glycoside hydrolase 123 catalytic domain-containing protein</fullName>
    </recommendedName>
</protein>
<comment type="caution">
    <text evidence="3">The sequence shown here is derived from an EMBL/GenBank/DDBJ whole genome shotgun (WGS) entry which is preliminary data.</text>
</comment>
<proteinExistence type="predicted"/>
<accession>A0A841JLJ4</accession>
<evidence type="ECO:0000313" key="4">
    <source>
        <dbReference type="Proteomes" id="UP000548326"/>
    </source>
</evidence>
<feature type="signal peptide" evidence="1">
    <location>
        <begin position="1"/>
        <end position="24"/>
    </location>
</feature>
<feature type="chain" id="PRO_5032855167" description="Glycoside hydrolase 123 catalytic domain-containing protein" evidence="1">
    <location>
        <begin position="25"/>
        <end position="562"/>
    </location>
</feature>
<evidence type="ECO:0000313" key="3">
    <source>
        <dbReference type="EMBL" id="MBB6128801.1"/>
    </source>
</evidence>
<sequence length="562" mass="64733">MIKKTTTILSLFILGGLTSLQAQSIRLVDPLEPIYPDTNHVEQYTANYREDFPLNTNADVHLLIETDQGSTISVIADINKRPVPLSAWSQLLDVPVERNTGLTGRTEIYSHQINPYVIRRAPFRIYEAIQPLKQAQVVSSNRFTALRLSIDQSLISKAGEYSCHILVKGKGWQRKATFSIKVYPVKLPSVADQHFFYTNWFNIVQMEKRQHVERWTKDWFAMLDKYARLMAHGRQNCINIPDELLSYHDNHITLDEKRLLDFIAVFRKYGFKYFESPHIMYRGDNDDWNDPELKIALTKRRYHTPEAKLDVDTMVHLIKNFCVKNNLEHSWLQHISDEPKQVQAKCYREVVAQVRSIYPAIKIMEATNDRDSLAGSVDLWCPTIDDYQENQAFFDERKKHNENVLVYTCLTPGGKWLNRTLDEERLRQVYFGWAAAKYNTLGFLHWGLNQYHVPDPLQQSVVHHFAPGAAINNELPAGDTHIIYPGADGPLSSQRFESHRIGIEDYELLRLLQSKDSTAAAGIIAQIFTSYNDYNVSVKKYREAKAQLLKALSVNSTGSISK</sequence>
<dbReference type="EMBL" id="JACHCA010000007">
    <property type="protein sequence ID" value="MBB6128801.1"/>
    <property type="molecule type" value="Genomic_DNA"/>
</dbReference>
<dbReference type="InterPro" id="IPR025150">
    <property type="entry name" value="GH123_cat"/>
</dbReference>
<keyword evidence="1" id="KW-0732">Signal</keyword>
<dbReference type="Pfam" id="PF13320">
    <property type="entry name" value="GH123_cat"/>
    <property type="match status" value="1"/>
</dbReference>
<organism evidence="3 4">
    <name type="scientific">Mucilaginibacter lappiensis</name>
    <dbReference type="NCBI Taxonomy" id="354630"/>
    <lineage>
        <taxon>Bacteria</taxon>
        <taxon>Pseudomonadati</taxon>
        <taxon>Bacteroidota</taxon>
        <taxon>Sphingobacteriia</taxon>
        <taxon>Sphingobacteriales</taxon>
        <taxon>Sphingobacteriaceae</taxon>
        <taxon>Mucilaginibacter</taxon>
    </lineage>
</organism>
<evidence type="ECO:0000256" key="1">
    <source>
        <dbReference type="SAM" id="SignalP"/>
    </source>
</evidence>
<dbReference type="Proteomes" id="UP000548326">
    <property type="component" value="Unassembled WGS sequence"/>
</dbReference>